<keyword evidence="2" id="KW-1185">Reference proteome</keyword>
<protein>
    <submittedName>
        <fullName evidence="1">Glycoside hydrolase family 18 protein</fullName>
    </submittedName>
</protein>
<proteinExistence type="predicted"/>
<evidence type="ECO:0000313" key="1">
    <source>
        <dbReference type="EMBL" id="KAH6650622.1"/>
    </source>
</evidence>
<organism evidence="1 2">
    <name type="scientific">Chaetomium tenue</name>
    <dbReference type="NCBI Taxonomy" id="1854479"/>
    <lineage>
        <taxon>Eukaryota</taxon>
        <taxon>Fungi</taxon>
        <taxon>Dikarya</taxon>
        <taxon>Ascomycota</taxon>
        <taxon>Pezizomycotina</taxon>
        <taxon>Sordariomycetes</taxon>
        <taxon>Sordariomycetidae</taxon>
        <taxon>Sordariales</taxon>
        <taxon>Chaetomiaceae</taxon>
        <taxon>Chaetomium</taxon>
    </lineage>
</organism>
<dbReference type="Proteomes" id="UP000724584">
    <property type="component" value="Unassembled WGS sequence"/>
</dbReference>
<name>A0ACB7PPC1_9PEZI</name>
<comment type="caution">
    <text evidence="1">The sequence shown here is derived from an EMBL/GenBank/DDBJ whole genome shotgun (WGS) entry which is preliminary data.</text>
</comment>
<keyword evidence="1" id="KW-0378">Hydrolase</keyword>
<accession>A0ACB7PPC1</accession>
<dbReference type="EMBL" id="JAGIZQ010000001">
    <property type="protein sequence ID" value="KAH6650622.1"/>
    <property type="molecule type" value="Genomic_DNA"/>
</dbReference>
<gene>
    <name evidence="1" type="ORF">F5144DRAFT_637685</name>
</gene>
<reference evidence="1 2" key="1">
    <citation type="journal article" date="2021" name="Nat. Commun.">
        <title>Genetic determinants of endophytism in the Arabidopsis root mycobiome.</title>
        <authorList>
            <person name="Mesny F."/>
            <person name="Miyauchi S."/>
            <person name="Thiergart T."/>
            <person name="Pickel B."/>
            <person name="Atanasova L."/>
            <person name="Karlsson M."/>
            <person name="Huettel B."/>
            <person name="Barry K.W."/>
            <person name="Haridas S."/>
            <person name="Chen C."/>
            <person name="Bauer D."/>
            <person name="Andreopoulos W."/>
            <person name="Pangilinan J."/>
            <person name="LaButti K."/>
            <person name="Riley R."/>
            <person name="Lipzen A."/>
            <person name="Clum A."/>
            <person name="Drula E."/>
            <person name="Henrissat B."/>
            <person name="Kohler A."/>
            <person name="Grigoriev I.V."/>
            <person name="Martin F.M."/>
            <person name="Hacquard S."/>
        </authorList>
    </citation>
    <scope>NUCLEOTIDE SEQUENCE [LARGE SCALE GENOMIC DNA]</scope>
    <source>
        <strain evidence="1 2">MPI-SDFR-AT-0079</strain>
    </source>
</reference>
<sequence>MLSSVLFLVAPLALSSAASALPKNVNLGPGENAQIKCQGEAVAKAFGLSTASNVPSFQGGERPVAVVAASESLSSSSASSSVSAIPLPSTSQTTTSPVNVTAPFSNSTVKNTPSGYRNALYFTNWGIYGANYQPEQLPGDKVTHVLYAFADIGPDGEVHSSDSYSDLEKHYPTDSWNDQGQNAYGCVKQLYMLKKKHRHMKTLLSIGGWTYSPKFAPVAATEAGRQKFCNSSVTLMKDWGFDGLDIDWEYPTSPSQAQDYVSLLATCRAALDTYAATHAPGYHFQLTIAAPAGPQNYNTLDLPAMDRYLDAWHIMAYDYAGSWDATTGHQANLYPNPSNPQATKFSTDRAVADYLARGIPPRKLVLGMPLYGRAFEATTGLGRPYAGVGQGSTQPGIWLLRDLPRPGAVEMWDGGAGASYSFDEGKGELVSYDTVGSGKRKAGYLVGKGLGGAVFWEASGDGVGEGSLVGAVAGEMGRLEGGENWLSYPVSRYDNIRMGVPGG</sequence>
<evidence type="ECO:0000313" key="2">
    <source>
        <dbReference type="Proteomes" id="UP000724584"/>
    </source>
</evidence>